<keyword evidence="6" id="KW-0813">Transport</keyword>
<evidence type="ECO:0000259" key="11">
    <source>
        <dbReference type="Pfam" id="PF08574"/>
    </source>
</evidence>
<feature type="region of interest" description="Disordered" evidence="10">
    <location>
        <begin position="169"/>
        <end position="212"/>
    </location>
</feature>
<evidence type="ECO:0000256" key="2">
    <source>
        <dbReference type="ARBA" id="ARBA00004123"/>
    </source>
</evidence>
<dbReference type="PANTHER" id="PTHR31196:SF2">
    <property type="entry name" value="RNA POLYMERASE II NUCLEAR LOCALIZATION PROTEIN SLC7A6OS-RELATED"/>
    <property type="match status" value="1"/>
</dbReference>
<evidence type="ECO:0000256" key="5">
    <source>
        <dbReference type="ARBA" id="ARBA00017036"/>
    </source>
</evidence>
<feature type="compositionally biased region" description="Polar residues" evidence="10">
    <location>
        <begin position="279"/>
        <end position="288"/>
    </location>
</feature>
<comment type="subcellular location">
    <subcellularLocation>
        <location evidence="3">Cytoplasm</location>
    </subcellularLocation>
    <subcellularLocation>
        <location evidence="2">Nucleus</location>
    </subcellularLocation>
</comment>
<name>A0A151ILA7_9HYME</name>
<dbReference type="InterPro" id="IPR013883">
    <property type="entry name" value="TF_Iwr1_dom"/>
</dbReference>
<dbReference type="AlphaFoldDB" id="A0A151ILA7"/>
<dbReference type="Proteomes" id="UP000078542">
    <property type="component" value="Unassembled WGS sequence"/>
</dbReference>
<evidence type="ECO:0000256" key="9">
    <source>
        <dbReference type="ARBA" id="ARBA00023242"/>
    </source>
</evidence>
<accession>A0A151ILA7</accession>
<dbReference type="GO" id="GO:0005634">
    <property type="term" value="C:nucleus"/>
    <property type="evidence" value="ECO:0007669"/>
    <property type="project" value="UniProtKB-SubCell"/>
</dbReference>
<evidence type="ECO:0000256" key="7">
    <source>
        <dbReference type="ARBA" id="ARBA00022490"/>
    </source>
</evidence>
<keyword evidence="7" id="KW-0963">Cytoplasm</keyword>
<protein>
    <recommendedName>
        <fullName evidence="5">Probable RNA polymerase II nuclear localization protein SLC7A6OS</fullName>
    </recommendedName>
</protein>
<dbReference type="PANTHER" id="PTHR31196">
    <property type="entry name" value="RNA POLYMERASE II NUCLEAR LOCALIZATION PROTEIN SLC7A6OS-RELATED"/>
    <property type="match status" value="1"/>
</dbReference>
<keyword evidence="8" id="KW-0653">Protein transport</keyword>
<dbReference type="InterPro" id="IPR040218">
    <property type="entry name" value="SLC7A6OS"/>
</dbReference>
<sequence length="288" mass="33487">MAAILRVKRKNTDSPLDALVIACKRLKTEVFHSDIPPVETVVQFAGTLKDPTENVTKHVGKFLDMENIKTGVKRVSDSGYANISGKIPKWIDDRYKVTDYQSLDTSNDPEFKDMNMVLIDVEDIFSVHWHMFQELHNYVYDLYCAQTANNLWFENDEDNILVRRPDYSDSVELEDEDESSDSNAESNWKNDYPDTDPDRTAESFSDDYLDISDDENECPDFRVKDNYRYIREGRYRESSSSYSDCEKSLSDKEEIEHEISCNEETSDDEMDERAEKEFSTLSINDENV</sequence>
<evidence type="ECO:0000256" key="3">
    <source>
        <dbReference type="ARBA" id="ARBA00004496"/>
    </source>
</evidence>
<feature type="region of interest" description="Disordered" evidence="10">
    <location>
        <begin position="235"/>
        <end position="288"/>
    </location>
</feature>
<feature type="compositionally biased region" description="Acidic residues" evidence="10">
    <location>
        <begin position="169"/>
        <end position="180"/>
    </location>
</feature>
<comment type="similarity">
    <text evidence="4">Belongs to the IWR1/SLC7A6OS family.</text>
</comment>
<evidence type="ECO:0000256" key="10">
    <source>
        <dbReference type="SAM" id="MobiDB-lite"/>
    </source>
</evidence>
<feature type="domain" description="Transcription factor Iwr1" evidence="11">
    <location>
        <begin position="137"/>
        <end position="196"/>
    </location>
</feature>
<proteinExistence type="inferred from homology"/>
<dbReference type="STRING" id="456900.A0A151ILA7"/>
<evidence type="ECO:0000256" key="4">
    <source>
        <dbReference type="ARBA" id="ARBA00010218"/>
    </source>
</evidence>
<evidence type="ECO:0000256" key="8">
    <source>
        <dbReference type="ARBA" id="ARBA00022927"/>
    </source>
</evidence>
<dbReference type="GO" id="GO:0005737">
    <property type="term" value="C:cytoplasm"/>
    <property type="evidence" value="ECO:0007669"/>
    <property type="project" value="UniProtKB-SubCell"/>
</dbReference>
<keyword evidence="13" id="KW-1185">Reference proteome</keyword>
<feature type="compositionally biased region" description="Basic and acidic residues" evidence="10">
    <location>
        <begin position="244"/>
        <end position="260"/>
    </location>
</feature>
<evidence type="ECO:0000256" key="1">
    <source>
        <dbReference type="ARBA" id="ARBA00003202"/>
    </source>
</evidence>
<comment type="function">
    <text evidence="1">Directs RNA polymerase II nuclear import.</text>
</comment>
<reference evidence="12 13" key="1">
    <citation type="submission" date="2016-03" db="EMBL/GenBank/DDBJ databases">
        <title>Cyphomyrmex costatus WGS genome.</title>
        <authorList>
            <person name="Nygaard S."/>
            <person name="Hu H."/>
            <person name="Boomsma J."/>
            <person name="Zhang G."/>
        </authorList>
    </citation>
    <scope>NUCLEOTIDE SEQUENCE [LARGE SCALE GENOMIC DNA]</scope>
    <source>
        <strain evidence="12">MS0001</strain>
        <tissue evidence="12">Whole body</tissue>
    </source>
</reference>
<evidence type="ECO:0000256" key="6">
    <source>
        <dbReference type="ARBA" id="ARBA00022448"/>
    </source>
</evidence>
<organism evidence="12 13">
    <name type="scientific">Cyphomyrmex costatus</name>
    <dbReference type="NCBI Taxonomy" id="456900"/>
    <lineage>
        <taxon>Eukaryota</taxon>
        <taxon>Metazoa</taxon>
        <taxon>Ecdysozoa</taxon>
        <taxon>Arthropoda</taxon>
        <taxon>Hexapoda</taxon>
        <taxon>Insecta</taxon>
        <taxon>Pterygota</taxon>
        <taxon>Neoptera</taxon>
        <taxon>Endopterygota</taxon>
        <taxon>Hymenoptera</taxon>
        <taxon>Apocrita</taxon>
        <taxon>Aculeata</taxon>
        <taxon>Formicoidea</taxon>
        <taxon>Formicidae</taxon>
        <taxon>Myrmicinae</taxon>
        <taxon>Cyphomyrmex</taxon>
    </lineage>
</organism>
<evidence type="ECO:0000313" key="12">
    <source>
        <dbReference type="EMBL" id="KYN05537.1"/>
    </source>
</evidence>
<dbReference type="GO" id="GO:0032502">
    <property type="term" value="P:developmental process"/>
    <property type="evidence" value="ECO:0007669"/>
    <property type="project" value="TreeGrafter"/>
</dbReference>
<keyword evidence="9" id="KW-0539">Nucleus</keyword>
<dbReference type="Pfam" id="PF08574">
    <property type="entry name" value="Iwr1"/>
    <property type="match status" value="1"/>
</dbReference>
<gene>
    <name evidence="12" type="ORF">ALC62_03528</name>
</gene>
<evidence type="ECO:0000313" key="13">
    <source>
        <dbReference type="Proteomes" id="UP000078542"/>
    </source>
</evidence>
<dbReference type="GO" id="GO:0015031">
    <property type="term" value="P:protein transport"/>
    <property type="evidence" value="ECO:0007669"/>
    <property type="project" value="UniProtKB-KW"/>
</dbReference>
<dbReference type="EMBL" id="KQ977121">
    <property type="protein sequence ID" value="KYN05537.1"/>
    <property type="molecule type" value="Genomic_DNA"/>
</dbReference>